<dbReference type="PROSITE" id="PS01357">
    <property type="entry name" value="ZF_ZZ_1"/>
    <property type="match status" value="1"/>
</dbReference>
<evidence type="ECO:0000256" key="6">
    <source>
        <dbReference type="SAM" id="MobiDB-lite"/>
    </source>
</evidence>
<dbReference type="InterPro" id="IPR028846">
    <property type="entry name" value="Recoverin"/>
</dbReference>
<organism evidence="8 9">
    <name type="scientific">Owenia fusiformis</name>
    <name type="common">Polychaete worm</name>
    <dbReference type="NCBI Taxonomy" id="6347"/>
    <lineage>
        <taxon>Eukaryota</taxon>
        <taxon>Metazoa</taxon>
        <taxon>Spiralia</taxon>
        <taxon>Lophotrochozoa</taxon>
        <taxon>Annelida</taxon>
        <taxon>Polychaeta</taxon>
        <taxon>Sedentaria</taxon>
        <taxon>Canalipalpata</taxon>
        <taxon>Sabellida</taxon>
        <taxon>Oweniida</taxon>
        <taxon>Oweniidae</taxon>
        <taxon>Owenia</taxon>
    </lineage>
</organism>
<dbReference type="PANTHER" id="PTHR23055">
    <property type="entry name" value="CALCIUM BINDING PROTEINS"/>
    <property type="match status" value="1"/>
</dbReference>
<accession>A0A8J1T4L2</accession>
<evidence type="ECO:0000256" key="1">
    <source>
        <dbReference type="ARBA" id="ARBA00022723"/>
    </source>
</evidence>
<keyword evidence="5" id="KW-0106">Calcium</keyword>
<evidence type="ECO:0000256" key="3">
    <source>
        <dbReference type="ARBA" id="ARBA00022771"/>
    </source>
</evidence>
<dbReference type="PROSITE" id="PS50222">
    <property type="entry name" value="EF_HAND_2"/>
    <property type="match status" value="1"/>
</dbReference>
<evidence type="ECO:0000256" key="5">
    <source>
        <dbReference type="ARBA" id="ARBA00022837"/>
    </source>
</evidence>
<comment type="caution">
    <text evidence="8">The sequence shown here is derived from an EMBL/GenBank/DDBJ whole genome shotgun (WGS) entry which is preliminary data.</text>
</comment>
<dbReference type="InterPro" id="IPR018247">
    <property type="entry name" value="EF_Hand_1_Ca_BS"/>
</dbReference>
<feature type="transmembrane region" description="Helical" evidence="7">
    <location>
        <begin position="6"/>
        <end position="30"/>
    </location>
</feature>
<keyword evidence="7" id="KW-1133">Transmembrane helix</keyword>
<dbReference type="InterPro" id="IPR011992">
    <property type="entry name" value="EF-hand-dom_pair"/>
</dbReference>
<keyword evidence="2" id="KW-0677">Repeat</keyword>
<dbReference type="AlphaFoldDB" id="A0A8J1T4L2"/>
<dbReference type="InterPro" id="IPR043145">
    <property type="entry name" value="Znf_ZZ_sf"/>
</dbReference>
<dbReference type="Gene3D" id="3.30.60.90">
    <property type="match status" value="1"/>
</dbReference>
<feature type="region of interest" description="Disordered" evidence="6">
    <location>
        <begin position="37"/>
        <end position="57"/>
    </location>
</feature>
<keyword evidence="9" id="KW-1185">Reference proteome</keyword>
<keyword evidence="7" id="KW-0472">Membrane</keyword>
<dbReference type="Gene3D" id="1.10.238.10">
    <property type="entry name" value="EF-hand"/>
    <property type="match status" value="1"/>
</dbReference>
<feature type="compositionally biased region" description="Basic and acidic residues" evidence="6">
    <location>
        <begin position="37"/>
        <end position="47"/>
    </location>
</feature>
<evidence type="ECO:0000313" key="8">
    <source>
        <dbReference type="EMBL" id="CAH1784950.1"/>
    </source>
</evidence>
<keyword evidence="1" id="KW-0479">Metal-binding</keyword>
<dbReference type="SUPFAM" id="SSF47473">
    <property type="entry name" value="EF-hand"/>
    <property type="match status" value="1"/>
</dbReference>
<evidence type="ECO:0000256" key="7">
    <source>
        <dbReference type="SAM" id="Phobius"/>
    </source>
</evidence>
<reference evidence="8" key="1">
    <citation type="submission" date="2022-03" db="EMBL/GenBank/DDBJ databases">
        <authorList>
            <person name="Martin C."/>
        </authorList>
    </citation>
    <scope>NUCLEOTIDE SEQUENCE</scope>
</reference>
<name>A0A8J1T4L2_OWEFU</name>
<gene>
    <name evidence="8" type="ORF">OFUS_LOCUS11069</name>
</gene>
<dbReference type="OrthoDB" id="2122982at2759"/>
<dbReference type="PANTHER" id="PTHR23055:SF188">
    <property type="entry name" value="EF-HAND DOMAIN-CONTAINING PROTEIN"/>
    <property type="match status" value="1"/>
</dbReference>
<evidence type="ECO:0000313" key="9">
    <source>
        <dbReference type="Proteomes" id="UP000749559"/>
    </source>
</evidence>
<dbReference type="InterPro" id="IPR002048">
    <property type="entry name" value="EF_hand_dom"/>
</dbReference>
<dbReference type="Proteomes" id="UP000749559">
    <property type="component" value="Unassembled WGS sequence"/>
</dbReference>
<keyword evidence="7" id="KW-0812">Transmembrane</keyword>
<protein>
    <submittedName>
        <fullName evidence="8">Uncharacterized protein</fullName>
    </submittedName>
</protein>
<evidence type="ECO:0000256" key="2">
    <source>
        <dbReference type="ARBA" id="ARBA00022737"/>
    </source>
</evidence>
<dbReference type="SUPFAM" id="SSF57850">
    <property type="entry name" value="RING/U-box"/>
    <property type="match status" value="1"/>
</dbReference>
<dbReference type="GO" id="GO:0008270">
    <property type="term" value="F:zinc ion binding"/>
    <property type="evidence" value="ECO:0007669"/>
    <property type="project" value="UniProtKB-KW"/>
</dbReference>
<dbReference type="SMART" id="SM00291">
    <property type="entry name" value="ZnF_ZZ"/>
    <property type="match status" value="1"/>
</dbReference>
<dbReference type="Pfam" id="PF00569">
    <property type="entry name" value="ZZ"/>
    <property type="match status" value="1"/>
</dbReference>
<dbReference type="GO" id="GO:0005509">
    <property type="term" value="F:calcium ion binding"/>
    <property type="evidence" value="ECO:0007669"/>
    <property type="project" value="InterPro"/>
</dbReference>
<dbReference type="PROSITE" id="PS00018">
    <property type="entry name" value="EF_HAND_1"/>
    <property type="match status" value="1"/>
</dbReference>
<dbReference type="CDD" id="cd02340">
    <property type="entry name" value="ZZ_NBR1_like"/>
    <property type="match status" value="1"/>
</dbReference>
<keyword evidence="3" id="KW-0863">Zinc-finger</keyword>
<proteinExistence type="predicted"/>
<keyword evidence="4" id="KW-0862">Zinc</keyword>
<evidence type="ECO:0000256" key="4">
    <source>
        <dbReference type="ARBA" id="ARBA00022833"/>
    </source>
</evidence>
<dbReference type="EMBL" id="CAIIXF020000005">
    <property type="protein sequence ID" value="CAH1784950.1"/>
    <property type="molecule type" value="Genomic_DNA"/>
</dbReference>
<dbReference type="PROSITE" id="PS50135">
    <property type="entry name" value="ZF_ZZ_2"/>
    <property type="match status" value="1"/>
</dbReference>
<dbReference type="InterPro" id="IPR000433">
    <property type="entry name" value="Znf_ZZ"/>
</dbReference>
<sequence>MSGSTINTVSVFLGGAVVGLTLSGATLWYLHRDKRGTKSESTYKSEENAAQDSRQMERELSQLYQSSLMSTPGGRARLATSSGGRARHGSSMFLVNDTVLSDSNRDQPSPEQQSMLDLLYNIAADQANRDGCVHRGITCSLCGQSPLCGVRYKCGSCTDYDVCECCEVKDLHNRTHTFIKIYIPVPPLANSRMPLYKPMYPGKERNTDILSWEQICAFKNETYFDQCEIEAIHEEYKSLCTTKEGITREVFNLCLGPLALDSNLVIDRLFKFYDRDGDRVISLHEMMMGLSIMAKGSLVEKIPYAFQGYDLENKNSLSKENVSKMFKAYFHVTIELVRDVVKACEEEMMSNFDDNDGKPVSALFSAPIPSGSISAGNNKAPLPINPGGSESMYPVMEAMSQDAVAEMVDNIFKMANLKDCQRMSYEKFHEVALTDSSLMAWFDALGTVF</sequence>